<gene>
    <name evidence="1" type="ORF">LSALG_LOCUS8336</name>
</gene>
<evidence type="ECO:0000313" key="1">
    <source>
        <dbReference type="EMBL" id="CAI9267879.1"/>
    </source>
</evidence>
<protein>
    <submittedName>
        <fullName evidence="1">Uncharacterized protein</fullName>
    </submittedName>
</protein>
<dbReference type="Proteomes" id="UP001177003">
    <property type="component" value="Chromosome 1"/>
</dbReference>
<reference evidence="1" key="1">
    <citation type="submission" date="2023-04" db="EMBL/GenBank/DDBJ databases">
        <authorList>
            <person name="Vijverberg K."/>
            <person name="Xiong W."/>
            <person name="Schranz E."/>
        </authorList>
    </citation>
    <scope>NUCLEOTIDE SEQUENCE</scope>
</reference>
<evidence type="ECO:0000313" key="2">
    <source>
        <dbReference type="Proteomes" id="UP001177003"/>
    </source>
</evidence>
<sequence length="125" mass="14668">MLNASETVLMEKVDYSDQTNELRLKNQRSDFLGEVKDLRSVAKERHVLFVQEVKKVREDVNLKIQELHEEMNKEILSIQHDYVSLHQKVDIICDAVTKFVKMSDEAVERVERDIHKTSFVSLDHS</sequence>
<dbReference type="AlphaFoldDB" id="A0AA35VFP2"/>
<dbReference type="EMBL" id="OX465077">
    <property type="protein sequence ID" value="CAI9267879.1"/>
    <property type="molecule type" value="Genomic_DNA"/>
</dbReference>
<keyword evidence="2" id="KW-1185">Reference proteome</keyword>
<proteinExistence type="predicted"/>
<accession>A0AA35VFP2</accession>
<name>A0AA35VFP2_LACSI</name>
<organism evidence="1 2">
    <name type="scientific">Lactuca saligna</name>
    <name type="common">Willowleaf lettuce</name>
    <dbReference type="NCBI Taxonomy" id="75948"/>
    <lineage>
        <taxon>Eukaryota</taxon>
        <taxon>Viridiplantae</taxon>
        <taxon>Streptophyta</taxon>
        <taxon>Embryophyta</taxon>
        <taxon>Tracheophyta</taxon>
        <taxon>Spermatophyta</taxon>
        <taxon>Magnoliopsida</taxon>
        <taxon>eudicotyledons</taxon>
        <taxon>Gunneridae</taxon>
        <taxon>Pentapetalae</taxon>
        <taxon>asterids</taxon>
        <taxon>campanulids</taxon>
        <taxon>Asterales</taxon>
        <taxon>Asteraceae</taxon>
        <taxon>Cichorioideae</taxon>
        <taxon>Cichorieae</taxon>
        <taxon>Lactucinae</taxon>
        <taxon>Lactuca</taxon>
    </lineage>
</organism>